<dbReference type="OrthoDB" id="5421713at2759"/>
<sequence>MKTPDLYIPGPAWSIRIVSLKTNCALFSRPYSGLDIWHPEPDFWHHPSYYVRDDQYWYMIPGKGKFEGYYYIKNWVTHKVIYSRGDQRPYVGTDENNEDHGDHYFKLEPGTGVYNGCFRLRNYASDTCLISRDTEPEVYNCRASDAPADEQYFKFDLYALLDLPPPSSGSSTSIGPWAPSPNISKMINLNGLLKMLAGFALSQVPHVGGLLSGIIGLYWPDENESLTWAQIEAGVRSIVRDMLDEEKVKELRKEVEVLKDLIKRYDAGSFGTQQKAEKFNYILDHFTTIKRNFLDNETPWHTLQYFIPMATLHLTFLRHQLFLWDEIYPEDAGADKEVHQKDLEDAIKEYTAAAEKIFEKCIAWRMEQTIFKTPWIKTEWVVNDPPQFRFVHDYERDIVRIAKWNVGTHLSYPPNETYRDTAHEDPNDKWQLPWEHEDIDRRPKLGFTQDDMVERYYHDLRDSADAIYRQQIKDLLAPSLQWPQFINDNKGQYTPVPRDVICTTTETLGSGITTGMTHFNDREFAEKHGPISQIAIWGWDRVEGFEIWYGGVGSGHRGGYSGEKKMLQVGEGESVVCVSGRISEFQQDNSMVPGGADDRYCEYLHSIRFFVSQEKSISCGGDGGAGEPKMPDNFRLGQPYNGPTKDPATPRVMYVYGWASDEHIEGFGASLVKTESV</sequence>
<evidence type="ECO:0000259" key="1">
    <source>
        <dbReference type="Pfam" id="PF03945"/>
    </source>
</evidence>
<evidence type="ECO:0000313" key="2">
    <source>
        <dbReference type="EMBL" id="OJJ31957.1"/>
    </source>
</evidence>
<dbReference type="GO" id="GO:0090729">
    <property type="term" value="F:toxin activity"/>
    <property type="evidence" value="ECO:0007669"/>
    <property type="project" value="InterPro"/>
</dbReference>
<proteinExistence type="predicted"/>
<reference evidence="3" key="1">
    <citation type="journal article" date="2017" name="Genome Biol.">
        <title>Comparative genomics reveals high biological diversity and specific adaptations in the industrially and medically important fungal genus Aspergillus.</title>
        <authorList>
            <person name="de Vries R.P."/>
            <person name="Riley R."/>
            <person name="Wiebenga A."/>
            <person name="Aguilar-Osorio G."/>
            <person name="Amillis S."/>
            <person name="Uchima C.A."/>
            <person name="Anderluh G."/>
            <person name="Asadollahi M."/>
            <person name="Askin M."/>
            <person name="Barry K."/>
            <person name="Battaglia E."/>
            <person name="Bayram O."/>
            <person name="Benocci T."/>
            <person name="Braus-Stromeyer S.A."/>
            <person name="Caldana C."/>
            <person name="Canovas D."/>
            <person name="Cerqueira G.C."/>
            <person name="Chen F."/>
            <person name="Chen W."/>
            <person name="Choi C."/>
            <person name="Clum A."/>
            <person name="Dos Santos R.A."/>
            <person name="Damasio A.R."/>
            <person name="Diallinas G."/>
            <person name="Emri T."/>
            <person name="Fekete E."/>
            <person name="Flipphi M."/>
            <person name="Freyberg S."/>
            <person name="Gallo A."/>
            <person name="Gournas C."/>
            <person name="Habgood R."/>
            <person name="Hainaut M."/>
            <person name="Harispe M.L."/>
            <person name="Henrissat B."/>
            <person name="Hilden K.S."/>
            <person name="Hope R."/>
            <person name="Hossain A."/>
            <person name="Karabika E."/>
            <person name="Karaffa L."/>
            <person name="Karanyi Z."/>
            <person name="Krasevec N."/>
            <person name="Kuo A."/>
            <person name="Kusch H."/>
            <person name="LaButti K."/>
            <person name="Lagendijk E.L."/>
            <person name="Lapidus A."/>
            <person name="Levasseur A."/>
            <person name="Lindquist E."/>
            <person name="Lipzen A."/>
            <person name="Logrieco A.F."/>
            <person name="MacCabe A."/>
            <person name="Maekelae M.R."/>
            <person name="Malavazi I."/>
            <person name="Melin P."/>
            <person name="Meyer V."/>
            <person name="Mielnichuk N."/>
            <person name="Miskei M."/>
            <person name="Molnar A.P."/>
            <person name="Mule G."/>
            <person name="Ngan C.Y."/>
            <person name="Orejas M."/>
            <person name="Orosz E."/>
            <person name="Ouedraogo J.P."/>
            <person name="Overkamp K.M."/>
            <person name="Park H.-S."/>
            <person name="Perrone G."/>
            <person name="Piumi F."/>
            <person name="Punt P.J."/>
            <person name="Ram A.F."/>
            <person name="Ramon A."/>
            <person name="Rauscher S."/>
            <person name="Record E."/>
            <person name="Riano-Pachon D.M."/>
            <person name="Robert V."/>
            <person name="Roehrig J."/>
            <person name="Ruller R."/>
            <person name="Salamov A."/>
            <person name="Salih N.S."/>
            <person name="Samson R.A."/>
            <person name="Sandor E."/>
            <person name="Sanguinetti M."/>
            <person name="Schuetze T."/>
            <person name="Sepcic K."/>
            <person name="Shelest E."/>
            <person name="Sherlock G."/>
            <person name="Sophianopoulou V."/>
            <person name="Squina F.M."/>
            <person name="Sun H."/>
            <person name="Susca A."/>
            <person name="Todd R.B."/>
            <person name="Tsang A."/>
            <person name="Unkles S.E."/>
            <person name="van de Wiele N."/>
            <person name="van Rossen-Uffink D."/>
            <person name="Oliveira J.V."/>
            <person name="Vesth T.C."/>
            <person name="Visser J."/>
            <person name="Yu J.-H."/>
            <person name="Zhou M."/>
            <person name="Andersen M.R."/>
            <person name="Archer D.B."/>
            <person name="Baker S.E."/>
            <person name="Benoit I."/>
            <person name="Brakhage A.A."/>
            <person name="Braus G.H."/>
            <person name="Fischer R."/>
            <person name="Frisvad J.C."/>
            <person name="Goldman G.H."/>
            <person name="Houbraken J."/>
            <person name="Oakley B."/>
            <person name="Pocsi I."/>
            <person name="Scazzocchio C."/>
            <person name="Seiboth B."/>
            <person name="vanKuyk P.A."/>
            <person name="Wortman J."/>
            <person name="Dyer P.S."/>
            <person name="Grigoriev I.V."/>
        </authorList>
    </citation>
    <scope>NUCLEOTIDE SEQUENCE [LARGE SCALE GENOMIC DNA]</scope>
    <source>
        <strain evidence="3">DTO 134E9</strain>
    </source>
</reference>
<dbReference type="InterPro" id="IPR035992">
    <property type="entry name" value="Ricin_B-like_lectins"/>
</dbReference>
<dbReference type="InterPro" id="IPR036716">
    <property type="entry name" value="Pest_crys_N_sf"/>
</dbReference>
<dbReference type="SUPFAM" id="SSF56849">
    <property type="entry name" value="delta-Endotoxin (insectocide), N-terminal domain"/>
    <property type="match status" value="1"/>
</dbReference>
<dbReference type="SUPFAM" id="SSF51101">
    <property type="entry name" value="Mannose-binding lectins"/>
    <property type="match status" value="1"/>
</dbReference>
<accession>A0A1L9RAS3</accession>
<dbReference type="AlphaFoldDB" id="A0A1L9RAS3"/>
<organism evidence="2 3">
    <name type="scientific">Aspergillus wentii DTO 134E9</name>
    <dbReference type="NCBI Taxonomy" id="1073089"/>
    <lineage>
        <taxon>Eukaryota</taxon>
        <taxon>Fungi</taxon>
        <taxon>Dikarya</taxon>
        <taxon>Ascomycota</taxon>
        <taxon>Pezizomycotina</taxon>
        <taxon>Eurotiomycetes</taxon>
        <taxon>Eurotiomycetidae</taxon>
        <taxon>Eurotiales</taxon>
        <taxon>Aspergillaceae</taxon>
        <taxon>Aspergillus</taxon>
        <taxon>Aspergillus subgen. Cremei</taxon>
    </lineage>
</organism>
<dbReference type="Gene3D" id="2.100.10.30">
    <property type="entry name" value="Jacalin-like lectin domain"/>
    <property type="match status" value="1"/>
</dbReference>
<dbReference type="Pfam" id="PF03945">
    <property type="entry name" value="Endotoxin_N"/>
    <property type="match status" value="1"/>
</dbReference>
<dbReference type="CDD" id="cd23424">
    <property type="entry name" value="beta-trefoil_Ricin_BEL-like"/>
    <property type="match status" value="1"/>
</dbReference>
<protein>
    <recommendedName>
        <fullName evidence="1">Pesticidal crystal protein domain-containing protein</fullName>
    </recommendedName>
</protein>
<dbReference type="Gene3D" id="1.20.190.10">
    <property type="entry name" value="Pesticidal crystal protein, N-terminal domain"/>
    <property type="match status" value="1"/>
</dbReference>
<dbReference type="Proteomes" id="UP000184383">
    <property type="component" value="Unassembled WGS sequence"/>
</dbReference>
<dbReference type="VEuPathDB" id="FungiDB:ASPWEDRAFT_71317"/>
<dbReference type="InterPro" id="IPR005639">
    <property type="entry name" value="Pest_crys_dom_I"/>
</dbReference>
<dbReference type="GeneID" id="63755018"/>
<dbReference type="RefSeq" id="XP_040685634.1">
    <property type="nucleotide sequence ID" value="XM_040839170.1"/>
</dbReference>
<dbReference type="EMBL" id="KV878215">
    <property type="protein sequence ID" value="OJJ31957.1"/>
    <property type="molecule type" value="Genomic_DNA"/>
</dbReference>
<name>A0A1L9RAS3_ASPWE</name>
<dbReference type="Gene3D" id="2.80.10.50">
    <property type="match status" value="1"/>
</dbReference>
<dbReference type="GO" id="GO:0001907">
    <property type="term" value="P:symbiont-mediated killing of host cell"/>
    <property type="evidence" value="ECO:0007669"/>
    <property type="project" value="InterPro"/>
</dbReference>
<evidence type="ECO:0000313" key="3">
    <source>
        <dbReference type="Proteomes" id="UP000184383"/>
    </source>
</evidence>
<dbReference type="SUPFAM" id="SSF50370">
    <property type="entry name" value="Ricin B-like lectins"/>
    <property type="match status" value="1"/>
</dbReference>
<gene>
    <name evidence="2" type="ORF">ASPWEDRAFT_71317</name>
</gene>
<feature type="domain" description="Pesticidal crystal protein" evidence="1">
    <location>
        <begin position="198"/>
        <end position="363"/>
    </location>
</feature>
<dbReference type="InterPro" id="IPR036404">
    <property type="entry name" value="Jacalin-like_lectin_dom_sf"/>
</dbReference>
<keyword evidence="3" id="KW-1185">Reference proteome</keyword>